<dbReference type="Proteomes" id="UP000076580">
    <property type="component" value="Chromosome 01"/>
</dbReference>
<dbReference type="PROSITE" id="PS50005">
    <property type="entry name" value="TPR"/>
    <property type="match status" value="1"/>
</dbReference>
<dbReference type="RefSeq" id="XP_040661435.1">
    <property type="nucleotide sequence ID" value="XM_040800552.1"/>
</dbReference>
<dbReference type="Pfam" id="PF24883">
    <property type="entry name" value="NPHP3_N"/>
    <property type="match status" value="1"/>
</dbReference>
<feature type="domain" description="Nephrocystin 3-like N-terminal" evidence="5">
    <location>
        <begin position="273"/>
        <end position="420"/>
    </location>
</feature>
<comment type="caution">
    <text evidence="6">The sequence shown here is derived from an EMBL/GenBank/DDBJ whole genome shotgun (WGS) entry which is preliminary data.</text>
</comment>
<name>A0A151GYH2_DRECN</name>
<reference evidence="6 7" key="1">
    <citation type="journal article" date="2016" name="Sci. Rep.">
        <title>Insights into Adaptations to a Near-Obligate Nematode Endoparasitic Lifestyle from the Finished Genome of Drechmeria coniospora.</title>
        <authorList>
            <person name="Zhang L."/>
            <person name="Zhou Z."/>
            <person name="Guo Q."/>
            <person name="Fokkens L."/>
            <person name="Miskei M."/>
            <person name="Pocsi I."/>
            <person name="Zhang W."/>
            <person name="Chen M."/>
            <person name="Wang L."/>
            <person name="Sun Y."/>
            <person name="Donzelli B.G."/>
            <person name="Gibson D.M."/>
            <person name="Nelson D.R."/>
            <person name="Luo J.G."/>
            <person name="Rep M."/>
            <person name="Liu H."/>
            <person name="Yang S."/>
            <person name="Wang J."/>
            <person name="Krasnoff S.B."/>
            <person name="Xu Y."/>
            <person name="Molnar I."/>
            <person name="Lin M."/>
        </authorList>
    </citation>
    <scope>NUCLEOTIDE SEQUENCE [LARGE SCALE GENOMIC DNA]</scope>
    <source>
        <strain evidence="6 7">ARSEF 6962</strain>
    </source>
</reference>
<dbReference type="InParanoid" id="A0A151GYH2"/>
<feature type="region of interest" description="Disordered" evidence="3">
    <location>
        <begin position="1387"/>
        <end position="1408"/>
    </location>
</feature>
<evidence type="ECO:0000256" key="1">
    <source>
        <dbReference type="ARBA" id="ARBA00022737"/>
    </source>
</evidence>
<evidence type="ECO:0000313" key="7">
    <source>
        <dbReference type="Proteomes" id="UP000076580"/>
    </source>
</evidence>
<dbReference type="GeneID" id="63715871"/>
<protein>
    <submittedName>
        <fullName evidence="6">NACHT and TPR domain protein</fullName>
    </submittedName>
</protein>
<dbReference type="Pfam" id="PF17109">
    <property type="entry name" value="Goodbye"/>
    <property type="match status" value="1"/>
</dbReference>
<evidence type="ECO:0000256" key="3">
    <source>
        <dbReference type="SAM" id="MobiDB-lite"/>
    </source>
</evidence>
<dbReference type="Gene3D" id="3.40.50.300">
    <property type="entry name" value="P-loop containing nucleotide triphosphate hydrolases"/>
    <property type="match status" value="1"/>
</dbReference>
<keyword evidence="2" id="KW-0802">TPR repeat</keyword>
<feature type="compositionally biased region" description="Polar residues" evidence="3">
    <location>
        <begin position="651"/>
        <end position="660"/>
    </location>
</feature>
<dbReference type="InterPro" id="IPR019734">
    <property type="entry name" value="TPR_rpt"/>
</dbReference>
<sequence>MAVPLDVERQFGAIVADAAKAYRVKSGNKMKDFLSPPMRSIDDLKRELRVQNDHFSAFRARRRALFDTLGAAFAPVEVAGDVLVGVASAVFAPTQGIYAAVLHLTKAAQNVSATYDSIVELFVQLADFTSRLDVYVKHRLSPALRDKLIAILAALFQVLVLSANEARQGRFKAYFKRLMGLENPVQPALESLKSLTSGEERQVAADTYGGVSRIDAKADRIEVAVTQVNQTVQNIRSEQSERAASGDKLRKVLAPSPFPEDFYNAFRKSIVPGTCEWILRDEGLNAWVRGEKPYLWISGNAGTGKSYLTARIIRWGKETFDQRTSVGYFFFRANNPETRSVLQALRDVAYQLSEGDAFYASELMQKLHGEDEIRTVPSAFRQLFCTPPPDGPVDRTRYVFFDGIDEADEDEIKQLLSMLAPDDNLRPGSRPRFQFALVGRSYMSDKLTASLDPPVPGGTLTTVQVTSDRIAMDVSAFIHDSVLHSRVLGRTNVDFKRRVMEALERKADGLFIVAKFMMDDVNRKRHQSSILESLEAYPKEIDGVLQRTLDSLAKSISREEALTLEQLEAVLVMEFGDSPLFLEESMRRQYACFFELERQDGLTTDDLVKDFDRAQRNLKRDVGPARTAHGRSLSVGDVPVPRQHLSPAVRVSTSRHSSPTVSPPRPLSPLHAELLDSASDVEFRSNESTTHVTFFHTSVHEFFRHGRSAQAAAVESTVGFDINKARIHILKSCLKIFTQPAWFAGLDLGRGKQAIKQYAAWYWQEHVAAIDPAGVSDDDKRALGPQLYLMLTDESTMFDWSITYEKNDEGLDIFSDGNMHGLRRWLNDPAVIDGLDDGAKTFARRSFEKPVTVCEPMGRFYAKAWLAADCAHYVPTRFCFKIVHNVAFVSSGHEWSQANLHWPDVSIEERVATATAWAAQPETAHWHRRVGSTYLTMEMHAEALKHYETALEMDGSSVETSGRIAFCLYRDERYGAALDQALECAAMEDRDMRQGRWRGGALGQSRWRLYKDFLLIAQCAYRTGKLEVAHEHFGKAIGSAEGAGLNEDEFLEAERGYFEVLSLENLYGAVMDLAEQMAAPSTRSRYGQSRFVNLLVTSYRTRLVMDWIPKAASKTGKTDFLQQRLSLAIEIADVHLRETLVVLHLRLALGTTFAYARDIDRAIAVFEQISLDEYRPRGSIPTRQAYAMSFQRLAALYKQKVLDAGWTSAEARAWIGRLEVVQQKQDEHHNFNMPPYMLGSDVNAASIYLACFYRHLGRESEAEALLRALIRDSLDLLSDGEPENDVFALDNLFRIFTAAGETTNAQALARSMRKVNPEASFSTIGESPAEHLGEPKLPDIQCYNRSCFQCFKNMAAWEEFVVCRYCVECFCRRCLDKVIKAADDEVGEGNDKVGEGSDKVGEGSDKVGEGSDKVVCRRDHAWFTVPPLNRLLHTGEILLEDGRVQSFAAWKDKVRERWSVGDRMACKVVVC</sequence>
<keyword evidence="1" id="KW-0677">Repeat</keyword>
<accession>A0A151GYH2</accession>
<evidence type="ECO:0000256" key="2">
    <source>
        <dbReference type="PROSITE-ProRule" id="PRU00339"/>
    </source>
</evidence>
<dbReference type="PANTHER" id="PTHR10039:SF17">
    <property type="entry name" value="FUNGAL STAND N-TERMINAL GOODBYE DOMAIN-CONTAINING PROTEIN-RELATED"/>
    <property type="match status" value="1"/>
</dbReference>
<evidence type="ECO:0000259" key="5">
    <source>
        <dbReference type="Pfam" id="PF24883"/>
    </source>
</evidence>
<feature type="repeat" description="TPR" evidence="2">
    <location>
        <begin position="924"/>
        <end position="957"/>
    </location>
</feature>
<dbReference type="InterPro" id="IPR011990">
    <property type="entry name" value="TPR-like_helical_dom_sf"/>
</dbReference>
<dbReference type="InterPro" id="IPR031350">
    <property type="entry name" value="Goodbye_dom"/>
</dbReference>
<evidence type="ECO:0000313" key="6">
    <source>
        <dbReference type="EMBL" id="KYK62083.1"/>
    </source>
</evidence>
<dbReference type="InterPro" id="IPR027417">
    <property type="entry name" value="P-loop_NTPase"/>
</dbReference>
<feature type="domain" description="Fungal STAND N-terminal Goodbye" evidence="4">
    <location>
        <begin position="17"/>
        <end position="135"/>
    </location>
</feature>
<dbReference type="InterPro" id="IPR056884">
    <property type="entry name" value="NPHP3-like_N"/>
</dbReference>
<dbReference type="EMBL" id="LAYC01000001">
    <property type="protein sequence ID" value="KYK62083.1"/>
    <property type="molecule type" value="Genomic_DNA"/>
</dbReference>
<feature type="region of interest" description="Disordered" evidence="3">
    <location>
        <begin position="620"/>
        <end position="667"/>
    </location>
</feature>
<keyword evidence="7" id="KW-1185">Reference proteome</keyword>
<dbReference type="SUPFAM" id="SSF52540">
    <property type="entry name" value="P-loop containing nucleoside triphosphate hydrolases"/>
    <property type="match status" value="1"/>
</dbReference>
<organism evidence="6 7">
    <name type="scientific">Drechmeria coniospora</name>
    <name type="common">Nematophagous fungus</name>
    <name type="synonym">Meria coniospora</name>
    <dbReference type="NCBI Taxonomy" id="98403"/>
    <lineage>
        <taxon>Eukaryota</taxon>
        <taxon>Fungi</taxon>
        <taxon>Dikarya</taxon>
        <taxon>Ascomycota</taxon>
        <taxon>Pezizomycotina</taxon>
        <taxon>Sordariomycetes</taxon>
        <taxon>Hypocreomycetidae</taxon>
        <taxon>Hypocreales</taxon>
        <taxon>Ophiocordycipitaceae</taxon>
        <taxon>Drechmeria</taxon>
    </lineage>
</organism>
<dbReference type="Gene3D" id="1.25.40.10">
    <property type="entry name" value="Tetratricopeptide repeat domain"/>
    <property type="match status" value="2"/>
</dbReference>
<proteinExistence type="predicted"/>
<dbReference type="SUPFAM" id="SSF48452">
    <property type="entry name" value="TPR-like"/>
    <property type="match status" value="1"/>
</dbReference>
<dbReference type="PANTHER" id="PTHR10039">
    <property type="entry name" value="AMELOGENIN"/>
    <property type="match status" value="1"/>
</dbReference>
<evidence type="ECO:0000259" key="4">
    <source>
        <dbReference type="Pfam" id="PF17109"/>
    </source>
</evidence>
<gene>
    <name evidence="6" type="ORF">DCS_03228</name>
</gene>